<evidence type="ECO:0000256" key="10">
    <source>
        <dbReference type="ARBA" id="ARBA00023042"/>
    </source>
</evidence>
<dbReference type="GO" id="GO:0004482">
    <property type="term" value="F:mRNA 5'-cap (guanine-N7-)-methyltransferase activity"/>
    <property type="evidence" value="ECO:0007669"/>
    <property type="project" value="InterPro"/>
</dbReference>
<reference evidence="15" key="1">
    <citation type="journal article" date="2012" name="J. Phytopathol.">
        <title>Bioinformatic Analysis of the L polymerase Gene Leads to Discrimination of New Rhabdoviruses.</title>
        <authorList>
            <person name="Petrzik K."/>
        </authorList>
    </citation>
    <scope>NUCLEOTIDE SEQUENCE</scope>
    <source>
        <strain evidence="15">CB2</strain>
    </source>
</reference>
<evidence type="ECO:0000256" key="6">
    <source>
        <dbReference type="ARBA" id="ARBA00022695"/>
    </source>
</evidence>
<evidence type="ECO:0000256" key="1">
    <source>
        <dbReference type="ARBA" id="ARBA00012494"/>
    </source>
</evidence>
<keyword evidence="10" id="KW-0506">mRNA capping</keyword>
<keyword evidence="8" id="KW-0067">ATP-binding</keyword>
<protein>
    <recommendedName>
        <fullName evidence="1">RNA-directed RNA polymerase</fullName>
        <ecNumber evidence="1">2.7.7.48</ecNumber>
    </recommendedName>
    <alternativeName>
        <fullName evidence="13">Replicase</fullName>
    </alternativeName>
    <alternativeName>
        <fullName evidence="12">Transcriptase</fullName>
    </alternativeName>
</protein>
<proteinExistence type="predicted"/>
<dbReference type="Pfam" id="PF00946">
    <property type="entry name" value="Mononeg_RNA_pol"/>
    <property type="match status" value="1"/>
</dbReference>
<organism evidence="15">
    <name type="scientific">Ivy vein banding virus</name>
    <dbReference type="NCBI Taxonomy" id="701090"/>
    <lineage>
        <taxon>Viruses</taxon>
        <taxon>Riboviria</taxon>
        <taxon>Orthornavirae</taxon>
        <taxon>Negarnaviricota</taxon>
        <taxon>Haploviricotina</taxon>
        <taxon>Monjiviricetes</taxon>
        <taxon>Mononegavirales</taxon>
        <taxon>Rhabdoviridae</taxon>
        <taxon>Betarhabdovirinae</taxon>
    </lineage>
</organism>
<name>K4FBP2_9RHAB</name>
<evidence type="ECO:0000256" key="9">
    <source>
        <dbReference type="ARBA" id="ARBA00022953"/>
    </source>
</evidence>
<evidence type="ECO:0000256" key="4">
    <source>
        <dbReference type="ARBA" id="ARBA00022679"/>
    </source>
</evidence>
<dbReference type="GO" id="GO:0005524">
    <property type="term" value="F:ATP binding"/>
    <property type="evidence" value="ECO:0007669"/>
    <property type="project" value="UniProtKB-KW"/>
</dbReference>
<evidence type="ECO:0000313" key="15">
    <source>
        <dbReference type="EMBL" id="AFH08283.1"/>
    </source>
</evidence>
<dbReference type="EC" id="2.7.7.48" evidence="1"/>
<keyword evidence="11" id="KW-0511">Multifunctional enzyme</keyword>
<evidence type="ECO:0000256" key="7">
    <source>
        <dbReference type="ARBA" id="ARBA00022741"/>
    </source>
</evidence>
<evidence type="ECO:0000259" key="14">
    <source>
        <dbReference type="PROSITE" id="PS50526"/>
    </source>
</evidence>
<dbReference type="PROSITE" id="PS50526">
    <property type="entry name" value="RDRP_SSRNA_NEG_NONSEG"/>
    <property type="match status" value="1"/>
</dbReference>
<evidence type="ECO:0000256" key="5">
    <source>
        <dbReference type="ARBA" id="ARBA00022691"/>
    </source>
</evidence>
<evidence type="ECO:0000256" key="2">
    <source>
        <dbReference type="ARBA" id="ARBA00022484"/>
    </source>
</evidence>
<feature type="non-terminal residue" evidence="15">
    <location>
        <position position="1"/>
    </location>
</feature>
<accession>K4FBP2</accession>
<keyword evidence="9" id="KW-0693">Viral RNA replication</keyword>
<keyword evidence="3" id="KW-0507">mRNA processing</keyword>
<dbReference type="EMBL" id="JQ650253">
    <property type="protein sequence ID" value="AFH08283.1"/>
    <property type="molecule type" value="Viral_cRNA"/>
</dbReference>
<feature type="non-terminal residue" evidence="15">
    <location>
        <position position="113"/>
    </location>
</feature>
<evidence type="ECO:0000256" key="12">
    <source>
        <dbReference type="ARBA" id="ARBA00030436"/>
    </source>
</evidence>
<keyword evidence="2" id="KW-0696">RNA-directed RNA polymerase</keyword>
<feature type="domain" description="RdRp catalytic" evidence="14">
    <location>
        <begin position="1"/>
        <end position="113"/>
    </location>
</feature>
<dbReference type="InterPro" id="IPR014023">
    <property type="entry name" value="Mononeg_RNA_pol_cat"/>
</dbReference>
<dbReference type="GO" id="GO:0003968">
    <property type="term" value="F:RNA-directed RNA polymerase activity"/>
    <property type="evidence" value="ECO:0007669"/>
    <property type="project" value="UniProtKB-KW"/>
</dbReference>
<keyword evidence="6" id="KW-0548">Nucleotidyltransferase</keyword>
<sequence>DFEKWNGHMRKEATLSVFSALGELFGMPDLYNQTYDIFKSSYFYLADGSYLPEMSDNLDFIPNPPHSFTGHKGGQEGLRQKGWTIFTVACLDMICERHHCTYKIMGMGDNQVL</sequence>
<keyword evidence="5" id="KW-0949">S-adenosyl-L-methionine</keyword>
<evidence type="ECO:0000256" key="13">
    <source>
        <dbReference type="ARBA" id="ARBA00031012"/>
    </source>
</evidence>
<keyword evidence="7" id="KW-0547">Nucleotide-binding</keyword>
<evidence type="ECO:0000256" key="3">
    <source>
        <dbReference type="ARBA" id="ARBA00022664"/>
    </source>
</evidence>
<evidence type="ECO:0000256" key="11">
    <source>
        <dbReference type="ARBA" id="ARBA00023268"/>
    </source>
</evidence>
<evidence type="ECO:0000256" key="8">
    <source>
        <dbReference type="ARBA" id="ARBA00022840"/>
    </source>
</evidence>
<keyword evidence="4" id="KW-0808">Transferase</keyword>